<dbReference type="EMBL" id="JAVHNQ010000005">
    <property type="protein sequence ID" value="KAK6346482.1"/>
    <property type="molecule type" value="Genomic_DNA"/>
</dbReference>
<dbReference type="PANTHER" id="PTHR33973:SF4">
    <property type="entry name" value="OS07G0153300 PROTEIN"/>
    <property type="match status" value="1"/>
</dbReference>
<dbReference type="AlphaFoldDB" id="A0AAV9UPB8"/>
<dbReference type="InterPro" id="IPR010775">
    <property type="entry name" value="DUF1365"/>
</dbReference>
<dbReference type="Proteomes" id="UP001375240">
    <property type="component" value="Unassembled WGS sequence"/>
</dbReference>
<evidence type="ECO:0000313" key="1">
    <source>
        <dbReference type="EMBL" id="KAK6346482.1"/>
    </source>
</evidence>
<sequence length="614" mass="71275">MTLPVPALILHSAMTELGHIGRKGLRAFASVTMLVAIVGLLNRIAMVRDALPSSCNTITVPIVGLAACSFIAKWIDYSLSWMSTDTFEIEEALEKDNEAQLRPRFFFSTSMHLRLKPNQYFFNYPILYVGFSAKFAESIGSIFSIKESAEEKESSSRKAGRRPTWFTFFSVNPKDFMSARYGFEEKARRFLRLQDVDDSIYPHIYIVTAPSFIWWSFNPVTYYYIYDKNFELAHTILEVNNTFQESHAYLLPRKNFTADEQQSENYLYTHSFKKDFHISPFNRRTGAYKVGVLDPVREGRFDIKVSLLDDDGKRRMTVQTKSLGESLDILTATWVDVVRMVFMWALCGFLVVPRTFKECWRIFKSKNTEIYERPEPHHTSKARHPSKLEGRCQKLFLQFLQSRINNYTVPVKVNVVLPRTDVGVEPTVYELKPHATKAVSMDKSTRLDLDVEVTSHIFWSRALSNITFSELHESELAELQSEMRSIRVSNWNLLIDILDTHKRSDEPTETTARRSLFFGLRAFWHWRMFVFTPMVFQWLHGGALETSPIYLFYRLESPTLHFHPLQEPIPVQDFASYRTAMTGVTIQMLKDASYRQALKILKTLGCNLEWLPSQ</sequence>
<name>A0AAV9UPB8_9PEZI</name>
<organism evidence="1 2">
    <name type="scientific">Orbilia brochopaga</name>
    <dbReference type="NCBI Taxonomy" id="3140254"/>
    <lineage>
        <taxon>Eukaryota</taxon>
        <taxon>Fungi</taxon>
        <taxon>Dikarya</taxon>
        <taxon>Ascomycota</taxon>
        <taxon>Pezizomycotina</taxon>
        <taxon>Orbiliomycetes</taxon>
        <taxon>Orbiliales</taxon>
        <taxon>Orbiliaceae</taxon>
        <taxon>Orbilia</taxon>
    </lineage>
</organism>
<keyword evidence="2" id="KW-1185">Reference proteome</keyword>
<protein>
    <submittedName>
        <fullName evidence="1">Uncharacterized protein</fullName>
    </submittedName>
</protein>
<evidence type="ECO:0000313" key="2">
    <source>
        <dbReference type="Proteomes" id="UP001375240"/>
    </source>
</evidence>
<dbReference type="Pfam" id="PF07103">
    <property type="entry name" value="DUF1365"/>
    <property type="match status" value="1"/>
</dbReference>
<comment type="caution">
    <text evidence="1">The sequence shown here is derived from an EMBL/GenBank/DDBJ whole genome shotgun (WGS) entry which is preliminary data.</text>
</comment>
<proteinExistence type="predicted"/>
<reference evidence="1 2" key="1">
    <citation type="submission" date="2019-10" db="EMBL/GenBank/DDBJ databases">
        <authorList>
            <person name="Palmer J.M."/>
        </authorList>
    </citation>
    <scope>NUCLEOTIDE SEQUENCE [LARGE SCALE GENOMIC DNA]</scope>
    <source>
        <strain evidence="1 2">TWF696</strain>
    </source>
</reference>
<dbReference type="PANTHER" id="PTHR33973">
    <property type="entry name" value="OS07G0153300 PROTEIN"/>
    <property type="match status" value="1"/>
</dbReference>
<accession>A0AAV9UPB8</accession>
<gene>
    <name evidence="1" type="ORF">TWF696_006612</name>
</gene>